<evidence type="ECO:0000313" key="3">
    <source>
        <dbReference type="Proteomes" id="UP001064971"/>
    </source>
</evidence>
<dbReference type="InterPro" id="IPR014469">
    <property type="entry name" value="DUF2271"/>
</dbReference>
<gene>
    <name evidence="2" type="ORF">DAETH_17810</name>
</gene>
<dbReference type="PIRSF" id="PIRSF014995">
    <property type="entry name" value="UCP014995"/>
    <property type="match status" value="1"/>
</dbReference>
<dbReference type="EMBL" id="AP026560">
    <property type="protein sequence ID" value="BDP41812.1"/>
    <property type="molecule type" value="Genomic_DNA"/>
</dbReference>
<reference evidence="2" key="1">
    <citation type="submission" date="2022-07" db="EMBL/GenBank/DDBJ databases">
        <title>Complete Genome Sequence of the Radioresistant Bacterium Deinococcus aetherius ST0316, Isolated from the Air Dust collected in Lower Stratosphere above Japan.</title>
        <authorList>
            <person name="Satoh K."/>
            <person name="Hagiwara K."/>
            <person name="Katsumata K."/>
            <person name="Kubo A."/>
            <person name="Yokobori S."/>
            <person name="Yamagishi A."/>
            <person name="Oono Y."/>
            <person name="Narumi I."/>
        </authorList>
    </citation>
    <scope>NUCLEOTIDE SEQUENCE</scope>
    <source>
        <strain evidence="2">ST0316</strain>
    </source>
</reference>
<proteinExistence type="predicted"/>
<protein>
    <recommendedName>
        <fullName evidence="4">DUF2271 domain-containing protein</fullName>
    </recommendedName>
</protein>
<dbReference type="RefSeq" id="WP_264774539.1">
    <property type="nucleotide sequence ID" value="NZ_AP026560.1"/>
</dbReference>
<feature type="chain" id="PRO_5045477304" description="DUF2271 domain-containing protein" evidence="1">
    <location>
        <begin position="29"/>
        <end position="188"/>
    </location>
</feature>
<sequence>MTFDTRRSVLRKLALGTAALVLSRLAPAGAAAVTPATGKRWVAGQALDITFTVATQAGGRVRRPYVAVWIEDAQGNPVRTLTVWAQTTGRGPRWIPDLRRWYRENGELLDTVSGPTRNPGTYAVVWDGKTDRGVLAPQGDYYVCIETAREHGPYSLVREKVTVGATAFKKTLTADNDIEAASVSFGKA</sequence>
<dbReference type="Pfam" id="PF10029">
    <property type="entry name" value="DUF2271"/>
    <property type="match status" value="1"/>
</dbReference>
<evidence type="ECO:0008006" key="4">
    <source>
        <dbReference type="Google" id="ProtNLM"/>
    </source>
</evidence>
<evidence type="ECO:0000256" key="1">
    <source>
        <dbReference type="SAM" id="SignalP"/>
    </source>
</evidence>
<dbReference type="PROSITE" id="PS51318">
    <property type="entry name" value="TAT"/>
    <property type="match status" value="1"/>
</dbReference>
<dbReference type="Gene3D" id="2.60.40.4070">
    <property type="match status" value="1"/>
</dbReference>
<keyword evidence="3" id="KW-1185">Reference proteome</keyword>
<accession>A0ABN6RJQ0</accession>
<feature type="signal peptide" evidence="1">
    <location>
        <begin position="1"/>
        <end position="28"/>
    </location>
</feature>
<dbReference type="InterPro" id="IPR006311">
    <property type="entry name" value="TAT_signal"/>
</dbReference>
<keyword evidence="1" id="KW-0732">Signal</keyword>
<evidence type="ECO:0000313" key="2">
    <source>
        <dbReference type="EMBL" id="BDP41812.1"/>
    </source>
</evidence>
<organism evidence="2 3">
    <name type="scientific">Deinococcus aetherius</name>
    <dbReference type="NCBI Taxonomy" id="200252"/>
    <lineage>
        <taxon>Bacteria</taxon>
        <taxon>Thermotogati</taxon>
        <taxon>Deinococcota</taxon>
        <taxon>Deinococci</taxon>
        <taxon>Deinococcales</taxon>
        <taxon>Deinococcaceae</taxon>
        <taxon>Deinococcus</taxon>
    </lineage>
</organism>
<name>A0ABN6RJQ0_9DEIO</name>
<dbReference type="Proteomes" id="UP001064971">
    <property type="component" value="Chromosome"/>
</dbReference>